<keyword evidence="5 8" id="KW-0560">Oxidoreductase</keyword>
<keyword evidence="11" id="KW-1185">Reference proteome</keyword>
<evidence type="ECO:0000256" key="4">
    <source>
        <dbReference type="ARBA" id="ARBA00022723"/>
    </source>
</evidence>
<dbReference type="GO" id="GO:0016705">
    <property type="term" value="F:oxidoreductase activity, acting on paired donors, with incorporation or reduction of molecular oxygen"/>
    <property type="evidence" value="ECO:0007669"/>
    <property type="project" value="InterPro"/>
</dbReference>
<evidence type="ECO:0000256" key="9">
    <source>
        <dbReference type="SAM" id="MobiDB-lite"/>
    </source>
</evidence>
<dbReference type="GO" id="GO:0005506">
    <property type="term" value="F:iron ion binding"/>
    <property type="evidence" value="ECO:0007669"/>
    <property type="project" value="InterPro"/>
</dbReference>
<sequence length="395" mass="43189">MTESSTDAIELPVSRRADHPFDPPEGLAGIRERATLTRMRFPDGHLGWLATGHEVVRAVEADARFSARYELLHDPLHDVDLSQAPAPPGDFGGMDAPEHTRLRRMLAMKFTVRRMRLLTDRIEQISTEYLDAMEKHGPPIDLVSAFAQPVPALTICELLGVPVADQDFFQEQVSAVVEPESFEAMGAAWNQLAAYIEELVAAKRAAPTDDVLSELAAQELTDAELGGIGTFLLGAGLDTTRSMIALSTFALLENPDQLALLRAEPDIADAAVEELLRYLTIVHTSVRAALVDVELNGQLIKAGESVALSYNAANRDPNRFPDPDTLDLRRRPVGHLAFGHGPHQCLGQQLARVEMRVALPALVSRFPTLALACSPAEVPVREGNIFGLRRLPVTW</sequence>
<keyword evidence="7 8" id="KW-0503">Monooxygenase</keyword>
<evidence type="ECO:0000256" key="5">
    <source>
        <dbReference type="ARBA" id="ARBA00023002"/>
    </source>
</evidence>
<dbReference type="RefSeq" id="WP_167475589.1">
    <property type="nucleotide sequence ID" value="NZ_CP046172.1"/>
</dbReference>
<comment type="similarity">
    <text evidence="2 8">Belongs to the cytochrome P450 family.</text>
</comment>
<reference evidence="10 11" key="1">
    <citation type="journal article" date="2019" name="ACS Chem. Biol.">
        <title>Identification and Mobilization of a Cryptic Antibiotic Biosynthesis Gene Locus from a Human-Pathogenic Nocardia Isolate.</title>
        <authorList>
            <person name="Herisse M."/>
            <person name="Ishida K."/>
            <person name="Porter J.L."/>
            <person name="Howden B."/>
            <person name="Hertweck C."/>
            <person name="Stinear T.P."/>
            <person name="Pidot S.J."/>
        </authorList>
    </citation>
    <scope>NUCLEOTIDE SEQUENCE [LARGE SCALE GENOMIC DNA]</scope>
    <source>
        <strain evidence="10 11">AUSMDU00012717</strain>
    </source>
</reference>
<dbReference type="CDD" id="cd11030">
    <property type="entry name" value="CYP105-like"/>
    <property type="match status" value="1"/>
</dbReference>
<proteinExistence type="inferred from homology"/>
<evidence type="ECO:0000256" key="1">
    <source>
        <dbReference type="ARBA" id="ARBA00001971"/>
    </source>
</evidence>
<evidence type="ECO:0000256" key="6">
    <source>
        <dbReference type="ARBA" id="ARBA00023004"/>
    </source>
</evidence>
<evidence type="ECO:0000256" key="3">
    <source>
        <dbReference type="ARBA" id="ARBA00022617"/>
    </source>
</evidence>
<evidence type="ECO:0000256" key="8">
    <source>
        <dbReference type="RuleBase" id="RU000461"/>
    </source>
</evidence>
<dbReference type="Pfam" id="PF00067">
    <property type="entry name" value="p450"/>
    <property type="match status" value="1"/>
</dbReference>
<dbReference type="Proteomes" id="UP000503540">
    <property type="component" value="Chromosome"/>
</dbReference>
<organism evidence="10 11">
    <name type="scientific">Nocardia arthritidis</name>
    <dbReference type="NCBI Taxonomy" id="228602"/>
    <lineage>
        <taxon>Bacteria</taxon>
        <taxon>Bacillati</taxon>
        <taxon>Actinomycetota</taxon>
        <taxon>Actinomycetes</taxon>
        <taxon>Mycobacteriales</taxon>
        <taxon>Nocardiaceae</taxon>
        <taxon>Nocardia</taxon>
    </lineage>
</organism>
<dbReference type="EMBL" id="CP046172">
    <property type="protein sequence ID" value="QIS12983.1"/>
    <property type="molecule type" value="Genomic_DNA"/>
</dbReference>
<feature type="compositionally biased region" description="Basic and acidic residues" evidence="9">
    <location>
        <begin position="13"/>
        <end position="22"/>
    </location>
</feature>
<dbReference type="PRINTS" id="PR00385">
    <property type="entry name" value="P450"/>
</dbReference>
<evidence type="ECO:0000256" key="7">
    <source>
        <dbReference type="ARBA" id="ARBA00023033"/>
    </source>
</evidence>
<dbReference type="AlphaFoldDB" id="A0A6G9YJ63"/>
<dbReference type="KEGG" id="nah:F5544_25645"/>
<feature type="region of interest" description="Disordered" evidence="9">
    <location>
        <begin position="1"/>
        <end position="26"/>
    </location>
</feature>
<dbReference type="FunFam" id="1.10.630.10:FF:000018">
    <property type="entry name" value="Cytochrome P450 monooxygenase"/>
    <property type="match status" value="1"/>
</dbReference>
<dbReference type="InterPro" id="IPR036396">
    <property type="entry name" value="Cyt_P450_sf"/>
</dbReference>
<dbReference type="PRINTS" id="PR00359">
    <property type="entry name" value="BP450"/>
</dbReference>
<dbReference type="PANTHER" id="PTHR46696:SF1">
    <property type="entry name" value="CYTOCHROME P450 YJIB-RELATED"/>
    <property type="match status" value="1"/>
</dbReference>
<dbReference type="InterPro" id="IPR001128">
    <property type="entry name" value="Cyt_P450"/>
</dbReference>
<dbReference type="InterPro" id="IPR017972">
    <property type="entry name" value="Cyt_P450_CS"/>
</dbReference>
<gene>
    <name evidence="10" type="ORF">F5544_25645</name>
</gene>
<name>A0A6G9YJ63_9NOCA</name>
<dbReference type="SUPFAM" id="SSF48264">
    <property type="entry name" value="Cytochrome P450"/>
    <property type="match status" value="1"/>
</dbReference>
<dbReference type="Gene3D" id="1.10.630.10">
    <property type="entry name" value="Cytochrome P450"/>
    <property type="match status" value="1"/>
</dbReference>
<keyword evidence="6 8" id="KW-0408">Iron</keyword>
<dbReference type="InterPro" id="IPR002397">
    <property type="entry name" value="Cyt_P450_B"/>
</dbReference>
<evidence type="ECO:0000256" key="2">
    <source>
        <dbReference type="ARBA" id="ARBA00010617"/>
    </source>
</evidence>
<dbReference type="GO" id="GO:0004497">
    <property type="term" value="F:monooxygenase activity"/>
    <property type="evidence" value="ECO:0007669"/>
    <property type="project" value="UniProtKB-KW"/>
</dbReference>
<keyword evidence="3 8" id="KW-0349">Heme</keyword>
<keyword evidence="4 8" id="KW-0479">Metal-binding</keyword>
<dbReference type="GO" id="GO:0020037">
    <property type="term" value="F:heme binding"/>
    <property type="evidence" value="ECO:0007669"/>
    <property type="project" value="InterPro"/>
</dbReference>
<accession>A0A6G9YJ63</accession>
<dbReference type="PANTHER" id="PTHR46696">
    <property type="entry name" value="P450, PUTATIVE (EUROFUNG)-RELATED"/>
    <property type="match status" value="1"/>
</dbReference>
<comment type="cofactor">
    <cofactor evidence="1">
        <name>heme</name>
        <dbReference type="ChEBI" id="CHEBI:30413"/>
    </cofactor>
</comment>
<evidence type="ECO:0000313" key="11">
    <source>
        <dbReference type="Proteomes" id="UP000503540"/>
    </source>
</evidence>
<evidence type="ECO:0000313" key="10">
    <source>
        <dbReference type="EMBL" id="QIS12983.1"/>
    </source>
</evidence>
<protein>
    <submittedName>
        <fullName evidence="10">Cytochrome P450</fullName>
    </submittedName>
</protein>
<dbReference type="PROSITE" id="PS00086">
    <property type="entry name" value="CYTOCHROME_P450"/>
    <property type="match status" value="1"/>
</dbReference>